<comment type="caution">
    <text evidence="2">The sequence shown here is derived from an EMBL/GenBank/DDBJ whole genome shotgun (WGS) entry which is preliminary data.</text>
</comment>
<dbReference type="Proteomes" id="UP001360953">
    <property type="component" value="Unassembled WGS sequence"/>
</dbReference>
<reference evidence="2 3" key="1">
    <citation type="submission" date="2024-04" db="EMBL/GenBank/DDBJ databases">
        <title>Phyllosticta paracitricarpa is synonymous to the EU quarantine fungus P. citricarpa based on phylogenomic analyses.</title>
        <authorList>
            <consortium name="Lawrence Berkeley National Laboratory"/>
            <person name="Van ingen-buijs V.A."/>
            <person name="Van westerhoven A.C."/>
            <person name="Haridas S."/>
            <person name="Skiadas P."/>
            <person name="Martin F."/>
            <person name="Groenewald J.Z."/>
            <person name="Crous P.W."/>
            <person name="Seidl M.F."/>
        </authorList>
    </citation>
    <scope>NUCLEOTIDE SEQUENCE [LARGE SCALE GENOMIC DNA]</scope>
    <source>
        <strain evidence="2 3">CPC 17464</strain>
    </source>
</reference>
<feature type="region of interest" description="Disordered" evidence="1">
    <location>
        <begin position="1"/>
        <end position="23"/>
    </location>
</feature>
<dbReference type="GeneID" id="92027325"/>
<gene>
    <name evidence="2" type="ORF">J3D65DRAFT_20205</name>
</gene>
<keyword evidence="3" id="KW-1185">Reference proteome</keyword>
<organism evidence="2 3">
    <name type="scientific">Phyllosticta citribraziliensis</name>
    <dbReference type="NCBI Taxonomy" id="989973"/>
    <lineage>
        <taxon>Eukaryota</taxon>
        <taxon>Fungi</taxon>
        <taxon>Dikarya</taxon>
        <taxon>Ascomycota</taxon>
        <taxon>Pezizomycotina</taxon>
        <taxon>Dothideomycetes</taxon>
        <taxon>Dothideomycetes incertae sedis</taxon>
        <taxon>Botryosphaeriales</taxon>
        <taxon>Phyllostictaceae</taxon>
        <taxon>Phyllosticta</taxon>
    </lineage>
</organism>
<dbReference type="RefSeq" id="XP_066659673.1">
    <property type="nucleotide sequence ID" value="XM_066794419.1"/>
</dbReference>
<name>A0ABR1M983_9PEZI</name>
<feature type="region of interest" description="Disordered" evidence="1">
    <location>
        <begin position="158"/>
        <end position="220"/>
    </location>
</feature>
<protein>
    <submittedName>
        <fullName evidence="2">Uncharacterized protein</fullName>
    </submittedName>
</protein>
<feature type="compositionally biased region" description="Polar residues" evidence="1">
    <location>
        <begin position="196"/>
        <end position="211"/>
    </location>
</feature>
<evidence type="ECO:0000256" key="1">
    <source>
        <dbReference type="SAM" id="MobiDB-lite"/>
    </source>
</evidence>
<evidence type="ECO:0000313" key="2">
    <source>
        <dbReference type="EMBL" id="KAK7544438.1"/>
    </source>
</evidence>
<accession>A0ABR1M983</accession>
<proteinExistence type="predicted"/>
<evidence type="ECO:0000313" key="3">
    <source>
        <dbReference type="Proteomes" id="UP001360953"/>
    </source>
</evidence>
<dbReference type="EMBL" id="JBBPEH010000001">
    <property type="protein sequence ID" value="KAK7544438.1"/>
    <property type="molecule type" value="Genomic_DNA"/>
</dbReference>
<sequence length="220" mass="24609">MSCFPLPSWSGKVVPGSPPSTTMARGTRTFERFAVTATCNTSKHPPEDTQQTKVIGKMMSPYNAFSPRRTLYAIATAEAEKRPRKRKGKPLRTKRAYRHNGAQRRLRLDGGCQRSRRANVDTHRMNEPANHPTFSALILSTCFHTTFALTESTPHELSVPFNHRGDHEESKTVNQRKTPEADGTADEPQRSRSDKLSASSTIPLSFSSRLSDTAPRRAKM</sequence>
<feature type="compositionally biased region" description="Basic residues" evidence="1">
    <location>
        <begin position="82"/>
        <end position="105"/>
    </location>
</feature>
<feature type="region of interest" description="Disordered" evidence="1">
    <location>
        <begin position="80"/>
        <end position="128"/>
    </location>
</feature>